<dbReference type="STRING" id="1834516.BL253_31580"/>
<dbReference type="AlphaFoldDB" id="A0A1V2I2B9"/>
<dbReference type="SUPFAM" id="SSF140453">
    <property type="entry name" value="EsxAB dimer-like"/>
    <property type="match status" value="1"/>
</dbReference>
<keyword evidence="2" id="KW-1185">Reference proteome</keyword>
<evidence type="ECO:0000313" key="1">
    <source>
        <dbReference type="EMBL" id="ONH23949.1"/>
    </source>
</evidence>
<protein>
    <recommendedName>
        <fullName evidence="3">WXG100 family type VII secretion target</fullName>
    </recommendedName>
</protein>
<dbReference type="Gene3D" id="1.10.287.1060">
    <property type="entry name" value="ESAT-6-like"/>
    <property type="match status" value="1"/>
</dbReference>
<evidence type="ECO:0008006" key="3">
    <source>
        <dbReference type="Google" id="ProtNLM"/>
    </source>
</evidence>
<evidence type="ECO:0000313" key="2">
    <source>
        <dbReference type="Proteomes" id="UP000188929"/>
    </source>
</evidence>
<gene>
    <name evidence="1" type="ORF">BL253_31580</name>
</gene>
<comment type="caution">
    <text evidence="1">The sequence shown here is derived from an EMBL/GenBank/DDBJ whole genome shotgun (WGS) entry which is preliminary data.</text>
</comment>
<accession>A0A1V2I2B9</accession>
<dbReference type="OrthoDB" id="4350663at2"/>
<reference evidence="2" key="1">
    <citation type="submission" date="2016-10" db="EMBL/GenBank/DDBJ databases">
        <title>Frankia sp. NRRL B-16386 Genome sequencing.</title>
        <authorList>
            <person name="Ghodhbane-Gtari F."/>
            <person name="Swanson E."/>
            <person name="Gueddou A."/>
            <person name="Hezbri K."/>
            <person name="Ktari K."/>
            <person name="Nouioui I."/>
            <person name="Morris K."/>
            <person name="Simpson S."/>
            <person name="Abebe-Akele F."/>
            <person name="Thomas K."/>
            <person name="Gtari M."/>
            <person name="Tisa L.S."/>
        </authorList>
    </citation>
    <scope>NUCLEOTIDE SEQUENCE [LARGE SCALE GENOMIC DNA]</scope>
    <source>
        <strain evidence="2">NRRL B-16386</strain>
    </source>
</reference>
<proteinExistence type="predicted"/>
<dbReference type="Proteomes" id="UP000188929">
    <property type="component" value="Unassembled WGS sequence"/>
</dbReference>
<name>A0A1V2I2B9_9ACTN</name>
<dbReference type="EMBL" id="MOMC01000077">
    <property type="protein sequence ID" value="ONH23949.1"/>
    <property type="molecule type" value="Genomic_DNA"/>
</dbReference>
<organism evidence="1 2">
    <name type="scientific">Pseudofrankia asymbiotica</name>
    <dbReference type="NCBI Taxonomy" id="1834516"/>
    <lineage>
        <taxon>Bacteria</taxon>
        <taxon>Bacillati</taxon>
        <taxon>Actinomycetota</taxon>
        <taxon>Actinomycetes</taxon>
        <taxon>Frankiales</taxon>
        <taxon>Frankiaceae</taxon>
        <taxon>Pseudofrankia</taxon>
    </lineage>
</organism>
<sequence>MADISVNYDAAQLVAGSLNGAVENIVPQLVALQSAVTALLTSDGGLWMQKSSPVLAQNYQTFNTSATNAVTSINSFAAQFNGIVTSLQTMDTQLSGAK</sequence>
<dbReference type="RefSeq" id="WP_076821107.1">
    <property type="nucleotide sequence ID" value="NZ_MOMC01000077.1"/>
</dbReference>
<dbReference type="InterPro" id="IPR036689">
    <property type="entry name" value="ESAT-6-like_sf"/>
</dbReference>